<dbReference type="PANTHER" id="PTHR31845">
    <property type="entry name" value="FINGER DOMAIN PROTEIN, PUTATIVE-RELATED"/>
    <property type="match status" value="1"/>
</dbReference>
<evidence type="ECO:0000313" key="9">
    <source>
        <dbReference type="Proteomes" id="UP000799640"/>
    </source>
</evidence>
<dbReference type="OrthoDB" id="4060227at2759"/>
<comment type="subcellular location">
    <subcellularLocation>
        <location evidence="1">Nucleus</location>
    </subcellularLocation>
</comment>
<dbReference type="InterPro" id="IPR007219">
    <property type="entry name" value="XnlR_reg_dom"/>
</dbReference>
<gene>
    <name evidence="8" type="ORF">EJ06DRAFT_218864</name>
</gene>
<keyword evidence="3" id="KW-0238">DNA-binding</keyword>
<accession>A0A6G1I9A9</accession>
<evidence type="ECO:0000256" key="6">
    <source>
        <dbReference type="SAM" id="MobiDB-lite"/>
    </source>
</evidence>
<evidence type="ECO:0000256" key="2">
    <source>
        <dbReference type="ARBA" id="ARBA00023015"/>
    </source>
</evidence>
<dbReference type="GO" id="GO:0000981">
    <property type="term" value="F:DNA-binding transcription factor activity, RNA polymerase II-specific"/>
    <property type="evidence" value="ECO:0007669"/>
    <property type="project" value="TreeGrafter"/>
</dbReference>
<dbReference type="GO" id="GO:0006351">
    <property type="term" value="P:DNA-templated transcription"/>
    <property type="evidence" value="ECO:0007669"/>
    <property type="project" value="InterPro"/>
</dbReference>
<dbReference type="Pfam" id="PF04082">
    <property type="entry name" value="Fungal_trans"/>
    <property type="match status" value="1"/>
</dbReference>
<dbReference type="GO" id="GO:0005634">
    <property type="term" value="C:nucleus"/>
    <property type="evidence" value="ECO:0007669"/>
    <property type="project" value="UniProtKB-SubCell"/>
</dbReference>
<dbReference type="PANTHER" id="PTHR31845:SF19">
    <property type="entry name" value="TRANSCRIPTION FACTOR DOMAIN-CONTAINING PROTEIN"/>
    <property type="match status" value="1"/>
</dbReference>
<keyword evidence="2" id="KW-0805">Transcription regulation</keyword>
<dbReference type="GO" id="GO:0008270">
    <property type="term" value="F:zinc ion binding"/>
    <property type="evidence" value="ECO:0007669"/>
    <property type="project" value="InterPro"/>
</dbReference>
<sequence length="569" mass="63169">MEQKTHQLQVAVSEILRHMNIPAIEHLSPSSHAKVSESGYADHHNGESEYASPRSRHRPATLSMTREPSQEPAQGEGDGDSTISDPMASLYEVTKLSALRSNPQSTPRGEVRTGLKDDFIAQGRVSLSDAEELFHAFDTTLHQYLWGGSPLVHDILASARESSSLLVAAILAVTALHVQDKEHIFDMAYTEFLSLVSDSMFHRYHNLDDIRGFCIGAFWLSEVSWKLSGHAVRIATELGLHQSFSKALRGQSDHIEGARLWFLLYVCDHNFSIAYGRPPVIHDDATIPLHEAFLQMPGVTQADYRLHSQVAIFRILSQVYFYFGPDPEKSISETDLDSIQTFNADIDAWRAKWQPLLGPNKYLAGYPARGIIMNWNFAKLQVNAYALRGMSPCSTQMLSDKRHHFAQLAVDNALATLEFVLKDPSIRAATVGMPLYLHTMITYAAAFLLKVLLRWRAYSLALDDYTVIHLIESCADLLSNAKTSKRHLAPYMAHGLRGMIAKFKAERLEPEPLPLTIADLERGLAGSSGPDWSSFGVGIMSGDDVGLYGIEQQYLPLGMFDGMAAGMPG</sequence>
<dbReference type="AlphaFoldDB" id="A0A6G1I9A9"/>
<organism evidence="8 9">
    <name type="scientific">Trichodelitschia bisporula</name>
    <dbReference type="NCBI Taxonomy" id="703511"/>
    <lineage>
        <taxon>Eukaryota</taxon>
        <taxon>Fungi</taxon>
        <taxon>Dikarya</taxon>
        <taxon>Ascomycota</taxon>
        <taxon>Pezizomycotina</taxon>
        <taxon>Dothideomycetes</taxon>
        <taxon>Dothideomycetes incertae sedis</taxon>
        <taxon>Phaeotrichales</taxon>
        <taxon>Phaeotrichaceae</taxon>
        <taxon>Trichodelitschia</taxon>
    </lineage>
</organism>
<evidence type="ECO:0000256" key="3">
    <source>
        <dbReference type="ARBA" id="ARBA00023125"/>
    </source>
</evidence>
<keyword evidence="5" id="KW-0539">Nucleus</keyword>
<evidence type="ECO:0000256" key="5">
    <source>
        <dbReference type="ARBA" id="ARBA00023242"/>
    </source>
</evidence>
<keyword evidence="4" id="KW-0804">Transcription</keyword>
<evidence type="ECO:0000259" key="7">
    <source>
        <dbReference type="SMART" id="SM00906"/>
    </source>
</evidence>
<dbReference type="GO" id="GO:0000976">
    <property type="term" value="F:transcription cis-regulatory region binding"/>
    <property type="evidence" value="ECO:0007669"/>
    <property type="project" value="TreeGrafter"/>
</dbReference>
<evidence type="ECO:0000256" key="4">
    <source>
        <dbReference type="ARBA" id="ARBA00023163"/>
    </source>
</evidence>
<dbReference type="SMART" id="SM00906">
    <property type="entry name" value="Fungal_trans"/>
    <property type="match status" value="1"/>
</dbReference>
<dbReference type="InterPro" id="IPR051089">
    <property type="entry name" value="prtT"/>
</dbReference>
<proteinExistence type="predicted"/>
<feature type="region of interest" description="Disordered" evidence="6">
    <location>
        <begin position="27"/>
        <end position="85"/>
    </location>
</feature>
<evidence type="ECO:0000313" key="8">
    <source>
        <dbReference type="EMBL" id="KAF2404764.1"/>
    </source>
</evidence>
<evidence type="ECO:0000256" key="1">
    <source>
        <dbReference type="ARBA" id="ARBA00004123"/>
    </source>
</evidence>
<dbReference type="Proteomes" id="UP000799640">
    <property type="component" value="Unassembled WGS sequence"/>
</dbReference>
<keyword evidence="9" id="KW-1185">Reference proteome</keyword>
<protein>
    <recommendedName>
        <fullName evidence="7">Xylanolytic transcriptional activator regulatory domain-containing protein</fullName>
    </recommendedName>
</protein>
<name>A0A6G1I9A9_9PEZI</name>
<dbReference type="CDD" id="cd12148">
    <property type="entry name" value="fungal_TF_MHR"/>
    <property type="match status" value="1"/>
</dbReference>
<dbReference type="EMBL" id="ML996688">
    <property type="protein sequence ID" value="KAF2404764.1"/>
    <property type="molecule type" value="Genomic_DNA"/>
</dbReference>
<feature type="domain" description="Xylanolytic transcriptional activator regulatory" evidence="7">
    <location>
        <begin position="224"/>
        <end position="296"/>
    </location>
</feature>
<reference evidence="8" key="1">
    <citation type="journal article" date="2020" name="Stud. Mycol.">
        <title>101 Dothideomycetes genomes: a test case for predicting lifestyles and emergence of pathogens.</title>
        <authorList>
            <person name="Haridas S."/>
            <person name="Albert R."/>
            <person name="Binder M."/>
            <person name="Bloem J."/>
            <person name="Labutti K."/>
            <person name="Salamov A."/>
            <person name="Andreopoulos B."/>
            <person name="Baker S."/>
            <person name="Barry K."/>
            <person name="Bills G."/>
            <person name="Bluhm B."/>
            <person name="Cannon C."/>
            <person name="Castanera R."/>
            <person name="Culley D."/>
            <person name="Daum C."/>
            <person name="Ezra D."/>
            <person name="Gonzalez J."/>
            <person name="Henrissat B."/>
            <person name="Kuo A."/>
            <person name="Liang C."/>
            <person name="Lipzen A."/>
            <person name="Lutzoni F."/>
            <person name="Magnuson J."/>
            <person name="Mondo S."/>
            <person name="Nolan M."/>
            <person name="Ohm R."/>
            <person name="Pangilinan J."/>
            <person name="Park H.-J."/>
            <person name="Ramirez L."/>
            <person name="Alfaro M."/>
            <person name="Sun H."/>
            <person name="Tritt A."/>
            <person name="Yoshinaga Y."/>
            <person name="Zwiers L.-H."/>
            <person name="Turgeon B."/>
            <person name="Goodwin S."/>
            <person name="Spatafora J."/>
            <person name="Crous P."/>
            <person name="Grigoriev I."/>
        </authorList>
    </citation>
    <scope>NUCLEOTIDE SEQUENCE</scope>
    <source>
        <strain evidence="8">CBS 262.69</strain>
    </source>
</reference>